<dbReference type="GeneID" id="37218451"/>
<protein>
    <submittedName>
        <fullName evidence="1">Uncharacterized protein</fullName>
    </submittedName>
</protein>
<name>A0A395HBC2_9EURO</name>
<dbReference type="EMBL" id="KZ824421">
    <property type="protein sequence ID" value="RAL05241.1"/>
    <property type="molecule type" value="Genomic_DNA"/>
</dbReference>
<evidence type="ECO:0000313" key="1">
    <source>
        <dbReference type="EMBL" id="RAL05241.1"/>
    </source>
</evidence>
<accession>A0A395HBC2</accession>
<organism evidence="1 2">
    <name type="scientific">Aspergillus ibericus CBS 121593</name>
    <dbReference type="NCBI Taxonomy" id="1448316"/>
    <lineage>
        <taxon>Eukaryota</taxon>
        <taxon>Fungi</taxon>
        <taxon>Dikarya</taxon>
        <taxon>Ascomycota</taxon>
        <taxon>Pezizomycotina</taxon>
        <taxon>Eurotiomycetes</taxon>
        <taxon>Eurotiomycetidae</taxon>
        <taxon>Eurotiales</taxon>
        <taxon>Aspergillaceae</taxon>
        <taxon>Aspergillus</taxon>
        <taxon>Aspergillus subgen. Circumdati</taxon>
    </lineage>
</organism>
<dbReference type="VEuPathDB" id="FungiDB:BO80DRAFT_131639"/>
<dbReference type="RefSeq" id="XP_025579568.1">
    <property type="nucleotide sequence ID" value="XM_025713586.1"/>
</dbReference>
<gene>
    <name evidence="1" type="ORF">BO80DRAFT_131639</name>
</gene>
<proteinExistence type="predicted"/>
<reference evidence="1 2" key="1">
    <citation type="submission" date="2018-02" db="EMBL/GenBank/DDBJ databases">
        <title>The genomes of Aspergillus section Nigri reveals drivers in fungal speciation.</title>
        <authorList>
            <consortium name="DOE Joint Genome Institute"/>
            <person name="Vesth T.C."/>
            <person name="Nybo J."/>
            <person name="Theobald S."/>
            <person name="Brandl J."/>
            <person name="Frisvad J.C."/>
            <person name="Nielsen K.F."/>
            <person name="Lyhne E.K."/>
            <person name="Kogle M.E."/>
            <person name="Kuo A."/>
            <person name="Riley R."/>
            <person name="Clum A."/>
            <person name="Nolan M."/>
            <person name="Lipzen A."/>
            <person name="Salamov A."/>
            <person name="Henrissat B."/>
            <person name="Wiebenga A."/>
            <person name="De vries R.P."/>
            <person name="Grigoriev I.V."/>
            <person name="Mortensen U.H."/>
            <person name="Andersen M.R."/>
            <person name="Baker S.E."/>
        </authorList>
    </citation>
    <scope>NUCLEOTIDE SEQUENCE [LARGE SCALE GENOMIC DNA]</scope>
    <source>
        <strain evidence="1 2">CBS 121593</strain>
    </source>
</reference>
<evidence type="ECO:0000313" key="2">
    <source>
        <dbReference type="Proteomes" id="UP000249402"/>
    </source>
</evidence>
<sequence length="134" mass="14380">MRKTQATAYLVPYPLCLLGIFESSIEGAISSSVYSNPTPEVVQARDSVLSLACQFQVGSPTGLGLRAKHLLTSMGTYLGQEREPQLQNLLCGQFVRVTQSIISSLIPRRSCGSVASELALGSPVEFRITCLSSV</sequence>
<dbReference type="AlphaFoldDB" id="A0A395HBC2"/>
<keyword evidence="2" id="KW-1185">Reference proteome</keyword>
<dbReference type="Proteomes" id="UP000249402">
    <property type="component" value="Unassembled WGS sequence"/>
</dbReference>